<dbReference type="GO" id="GO:0015267">
    <property type="term" value="F:channel activity"/>
    <property type="evidence" value="ECO:0007669"/>
    <property type="project" value="InterPro"/>
</dbReference>
<keyword evidence="5 7" id="KW-0472">Membrane</keyword>
<dbReference type="PROSITE" id="PS00221">
    <property type="entry name" value="MIP"/>
    <property type="match status" value="1"/>
</dbReference>
<keyword evidence="9" id="KW-1185">Reference proteome</keyword>
<comment type="caution">
    <text evidence="8">The sequence shown here is derived from an EMBL/GenBank/DDBJ whole genome shotgun (WGS) entry which is preliminary data.</text>
</comment>
<feature type="transmembrane region" description="Helical" evidence="7">
    <location>
        <begin position="146"/>
        <end position="169"/>
    </location>
</feature>
<evidence type="ECO:0000256" key="4">
    <source>
        <dbReference type="ARBA" id="ARBA00022989"/>
    </source>
</evidence>
<dbReference type="Proteomes" id="UP001057291">
    <property type="component" value="Unassembled WGS sequence"/>
</dbReference>
<evidence type="ECO:0000256" key="7">
    <source>
        <dbReference type="SAM" id="Phobius"/>
    </source>
</evidence>
<comment type="similarity">
    <text evidence="6">Belongs to the MIP/aquaporin (TC 1.A.8) family.</text>
</comment>
<protein>
    <submittedName>
        <fullName evidence="8">Aquaporin</fullName>
    </submittedName>
</protein>
<evidence type="ECO:0000313" key="9">
    <source>
        <dbReference type="Proteomes" id="UP001057291"/>
    </source>
</evidence>
<feature type="transmembrane region" description="Helical" evidence="7">
    <location>
        <begin position="189"/>
        <end position="210"/>
    </location>
</feature>
<keyword evidence="3 6" id="KW-0812">Transmembrane</keyword>
<name>A0AAV4LBW1_9BACL</name>
<dbReference type="Pfam" id="PF00230">
    <property type="entry name" value="MIP"/>
    <property type="match status" value="1"/>
</dbReference>
<feature type="transmembrane region" description="Helical" evidence="7">
    <location>
        <begin position="120"/>
        <end position="139"/>
    </location>
</feature>
<dbReference type="SUPFAM" id="SSF81338">
    <property type="entry name" value="Aquaporin-like"/>
    <property type="match status" value="1"/>
</dbReference>
<dbReference type="AlphaFoldDB" id="A0AAV4LBW1"/>
<dbReference type="PANTHER" id="PTHR45724:SF13">
    <property type="entry name" value="AQUAPORIN NIP1-1-RELATED"/>
    <property type="match status" value="1"/>
</dbReference>
<evidence type="ECO:0000256" key="3">
    <source>
        <dbReference type="ARBA" id="ARBA00022692"/>
    </source>
</evidence>
<feature type="transmembrane region" description="Helical" evidence="7">
    <location>
        <begin position="31"/>
        <end position="52"/>
    </location>
</feature>
<feature type="transmembrane region" description="Helical" evidence="7">
    <location>
        <begin position="5"/>
        <end position="25"/>
    </location>
</feature>
<dbReference type="PANTHER" id="PTHR45724">
    <property type="entry name" value="AQUAPORIN NIP2-1"/>
    <property type="match status" value="1"/>
</dbReference>
<keyword evidence="4 7" id="KW-1133">Transmembrane helix</keyword>
<dbReference type="InterPro" id="IPR023271">
    <property type="entry name" value="Aquaporin-like"/>
</dbReference>
<dbReference type="RefSeq" id="WP_282198374.1">
    <property type="nucleotide sequence ID" value="NZ_BOQE01000001.1"/>
</dbReference>
<dbReference type="Gene3D" id="1.20.1080.10">
    <property type="entry name" value="Glycerol uptake facilitator protein"/>
    <property type="match status" value="1"/>
</dbReference>
<dbReference type="EMBL" id="BOQE01000001">
    <property type="protein sequence ID" value="GIM45148.1"/>
    <property type="molecule type" value="Genomic_DNA"/>
</dbReference>
<reference evidence="8" key="1">
    <citation type="journal article" date="2023" name="Int. J. Syst. Evol. Microbiol.">
        <title>Collibacillus ludicampi gen. nov., sp. nov., a new soil bacterium of the family Alicyclobacillaceae.</title>
        <authorList>
            <person name="Jojima T."/>
            <person name="Ioku Y."/>
            <person name="Fukuta Y."/>
            <person name="Shirasaka N."/>
            <person name="Matsumura Y."/>
            <person name="Mori M."/>
        </authorList>
    </citation>
    <scope>NUCLEOTIDE SEQUENCE</scope>
    <source>
        <strain evidence="8">TP075</strain>
    </source>
</reference>
<sequence length="212" mass="22370">MRRKLISEFIGTYFLVFAGTGAVVINELTKSLTHVGIALTFGLVVMAMIYTFGHISGAHFNPAVTLGFLTTGDIRLQEAILYIVTQVLAAIASSGSLLLMFGNVANLGATLPRFSWQQSFALEFILTFVLMIVILGSAVHGKADKSFAGVAIGATVGLEAMFGGPISGASMNPARSIGPALVSGTLEYLWIYIVATILGAIVAAIVYKILHE</sequence>
<evidence type="ECO:0000313" key="8">
    <source>
        <dbReference type="EMBL" id="GIM45148.1"/>
    </source>
</evidence>
<keyword evidence="2 6" id="KW-0813">Transport</keyword>
<dbReference type="InterPro" id="IPR000425">
    <property type="entry name" value="MIP"/>
</dbReference>
<comment type="subcellular location">
    <subcellularLocation>
        <location evidence="1">Membrane</location>
        <topology evidence="1">Multi-pass membrane protein</topology>
    </subcellularLocation>
</comment>
<organism evidence="8 9">
    <name type="scientific">Collibacillus ludicampi</name>
    <dbReference type="NCBI Taxonomy" id="2771369"/>
    <lineage>
        <taxon>Bacteria</taxon>
        <taxon>Bacillati</taxon>
        <taxon>Bacillota</taxon>
        <taxon>Bacilli</taxon>
        <taxon>Bacillales</taxon>
        <taxon>Alicyclobacillaceae</taxon>
        <taxon>Collibacillus</taxon>
    </lineage>
</organism>
<dbReference type="InterPro" id="IPR022357">
    <property type="entry name" value="MIP_CS"/>
</dbReference>
<proteinExistence type="inferred from homology"/>
<dbReference type="InterPro" id="IPR034294">
    <property type="entry name" value="Aquaporin_transptr"/>
</dbReference>
<feature type="transmembrane region" description="Helical" evidence="7">
    <location>
        <begin position="79"/>
        <end position="100"/>
    </location>
</feature>
<dbReference type="PRINTS" id="PR00783">
    <property type="entry name" value="MINTRINSICP"/>
</dbReference>
<gene>
    <name evidence="8" type="ORF">DNHGIG_06970</name>
</gene>
<dbReference type="GO" id="GO:0016020">
    <property type="term" value="C:membrane"/>
    <property type="evidence" value="ECO:0007669"/>
    <property type="project" value="UniProtKB-SubCell"/>
</dbReference>
<evidence type="ECO:0000256" key="2">
    <source>
        <dbReference type="ARBA" id="ARBA00022448"/>
    </source>
</evidence>
<accession>A0AAV4LBW1</accession>
<dbReference type="NCBIfam" id="TIGR00861">
    <property type="entry name" value="MIP"/>
    <property type="match status" value="1"/>
</dbReference>
<evidence type="ECO:0000256" key="6">
    <source>
        <dbReference type="RuleBase" id="RU000477"/>
    </source>
</evidence>
<evidence type="ECO:0000256" key="1">
    <source>
        <dbReference type="ARBA" id="ARBA00004141"/>
    </source>
</evidence>
<evidence type="ECO:0000256" key="5">
    <source>
        <dbReference type="ARBA" id="ARBA00023136"/>
    </source>
</evidence>